<feature type="domain" description="GFO/IDH/MocA-like oxidoreductase" evidence="2">
    <location>
        <begin position="149"/>
        <end position="277"/>
    </location>
</feature>
<reference evidence="3" key="1">
    <citation type="submission" date="2018-06" db="EMBL/GenBank/DDBJ databases">
        <authorList>
            <person name="Zhirakovskaya E."/>
        </authorList>
    </citation>
    <scope>NUCLEOTIDE SEQUENCE</scope>
</reference>
<dbReference type="Gene3D" id="3.30.360.10">
    <property type="entry name" value="Dihydrodipicolinate Reductase, domain 2"/>
    <property type="match status" value="1"/>
</dbReference>
<feature type="domain" description="Gfo/Idh/MocA-like oxidoreductase N-terminal" evidence="1">
    <location>
        <begin position="6"/>
        <end position="134"/>
    </location>
</feature>
<accession>A0A3B1BRL9</accession>
<dbReference type="SUPFAM" id="SSF55347">
    <property type="entry name" value="Glyceraldehyde-3-phosphate dehydrogenase-like, C-terminal domain"/>
    <property type="match status" value="1"/>
</dbReference>
<protein>
    <submittedName>
        <fullName evidence="3">Oxidoreductase</fullName>
    </submittedName>
</protein>
<gene>
    <name evidence="3" type="ORF">MNBD_IGNAVI01-506</name>
</gene>
<dbReference type="PANTHER" id="PTHR43708:SF3">
    <property type="entry name" value="OXIDOREDUCTASE"/>
    <property type="match status" value="1"/>
</dbReference>
<dbReference type="InterPro" id="IPR051317">
    <property type="entry name" value="Gfo/Idh/MocA_oxidoreduct"/>
</dbReference>
<dbReference type="AlphaFoldDB" id="A0A3B1BRL9"/>
<evidence type="ECO:0000259" key="1">
    <source>
        <dbReference type="Pfam" id="PF01408"/>
    </source>
</evidence>
<dbReference type="EMBL" id="UOGD01000171">
    <property type="protein sequence ID" value="VAX20579.1"/>
    <property type="molecule type" value="Genomic_DNA"/>
</dbReference>
<evidence type="ECO:0000313" key="3">
    <source>
        <dbReference type="EMBL" id="VAX20579.1"/>
    </source>
</evidence>
<dbReference type="Gene3D" id="3.40.50.720">
    <property type="entry name" value="NAD(P)-binding Rossmann-like Domain"/>
    <property type="match status" value="1"/>
</dbReference>
<sequence>MKKKLKMGMLGGGPGAFIGDVHRKAARIDGNIEIVAGAFDIDPEKSKQTGNELHLDPSRIYDDYTKMIDGELSLPKDERIDFVSITTPNNWHFPMARDFLKAGFHVMCEKPMTISVEEALELEALVKETGKVFGLMHTYTGYPMAKLGRDLIKKGELGDIRKVVVQYPQGWLSTPLEKTGQMQATWRTDPKQTGAGGSIGDIGIHAANLAEYFTGLRITEISADITSYIEGRPVDDDANVLLRFDSGSKGVLFCSQISIGEENNLAIWIYGSKKSLEWHQEEPNFLNVRDANNPMQVWKRGNEYVGKISEAAARGTRLPSGHPEALLEAIANIYNNFGDTIRAVESGEEPNELILDFPNVDDGVRGMKFINAVIKNTTNNEKWTSI</sequence>
<proteinExistence type="predicted"/>
<dbReference type="GO" id="GO:0000166">
    <property type="term" value="F:nucleotide binding"/>
    <property type="evidence" value="ECO:0007669"/>
    <property type="project" value="InterPro"/>
</dbReference>
<dbReference type="InterPro" id="IPR000683">
    <property type="entry name" value="Gfo/Idh/MocA-like_OxRdtase_N"/>
</dbReference>
<dbReference type="InterPro" id="IPR036291">
    <property type="entry name" value="NAD(P)-bd_dom_sf"/>
</dbReference>
<dbReference type="InterPro" id="IPR055170">
    <property type="entry name" value="GFO_IDH_MocA-like_dom"/>
</dbReference>
<evidence type="ECO:0000259" key="2">
    <source>
        <dbReference type="Pfam" id="PF22725"/>
    </source>
</evidence>
<dbReference type="Pfam" id="PF22725">
    <property type="entry name" value="GFO_IDH_MocA_C3"/>
    <property type="match status" value="1"/>
</dbReference>
<name>A0A3B1BRL9_9ZZZZ</name>
<dbReference type="Pfam" id="PF01408">
    <property type="entry name" value="GFO_IDH_MocA"/>
    <property type="match status" value="1"/>
</dbReference>
<organism evidence="3">
    <name type="scientific">hydrothermal vent metagenome</name>
    <dbReference type="NCBI Taxonomy" id="652676"/>
    <lineage>
        <taxon>unclassified sequences</taxon>
        <taxon>metagenomes</taxon>
        <taxon>ecological metagenomes</taxon>
    </lineage>
</organism>
<dbReference type="SUPFAM" id="SSF51735">
    <property type="entry name" value="NAD(P)-binding Rossmann-fold domains"/>
    <property type="match status" value="1"/>
</dbReference>
<dbReference type="PANTHER" id="PTHR43708">
    <property type="entry name" value="CONSERVED EXPRESSED OXIDOREDUCTASE (EUROFUNG)"/>
    <property type="match status" value="1"/>
</dbReference>